<accession>A0A060Z513</accession>
<dbReference type="AlphaFoldDB" id="A0A060Z513"/>
<gene>
    <name evidence="1" type="ORF">GSONMT00061534001</name>
</gene>
<dbReference type="PaxDb" id="8022-A0A060Z513"/>
<evidence type="ECO:0000313" key="2">
    <source>
        <dbReference type="Proteomes" id="UP000193380"/>
    </source>
</evidence>
<proteinExistence type="predicted"/>
<organism evidence="1 2">
    <name type="scientific">Oncorhynchus mykiss</name>
    <name type="common">Rainbow trout</name>
    <name type="synonym">Salmo gairdneri</name>
    <dbReference type="NCBI Taxonomy" id="8022"/>
    <lineage>
        <taxon>Eukaryota</taxon>
        <taxon>Metazoa</taxon>
        <taxon>Chordata</taxon>
        <taxon>Craniata</taxon>
        <taxon>Vertebrata</taxon>
        <taxon>Euteleostomi</taxon>
        <taxon>Actinopterygii</taxon>
        <taxon>Neopterygii</taxon>
        <taxon>Teleostei</taxon>
        <taxon>Protacanthopterygii</taxon>
        <taxon>Salmoniformes</taxon>
        <taxon>Salmonidae</taxon>
        <taxon>Salmoninae</taxon>
        <taxon>Oncorhynchus</taxon>
    </lineage>
</organism>
<dbReference type="Proteomes" id="UP000193380">
    <property type="component" value="Unassembled WGS sequence"/>
</dbReference>
<evidence type="ECO:0000313" key="1">
    <source>
        <dbReference type="EMBL" id="CDQ98967.1"/>
    </source>
</evidence>
<reference evidence="1" key="1">
    <citation type="journal article" date="2014" name="Nat. Commun.">
        <title>The rainbow trout genome provides novel insights into evolution after whole-genome duplication in vertebrates.</title>
        <authorList>
            <person name="Berthelot C."/>
            <person name="Brunet F."/>
            <person name="Chalopin D."/>
            <person name="Juanchich A."/>
            <person name="Bernard M."/>
            <person name="Noel B."/>
            <person name="Bento P."/>
            <person name="Da Silva C."/>
            <person name="Labadie K."/>
            <person name="Alberti A."/>
            <person name="Aury J.M."/>
            <person name="Louis A."/>
            <person name="Dehais P."/>
            <person name="Bardou P."/>
            <person name="Montfort J."/>
            <person name="Klopp C."/>
            <person name="Cabau C."/>
            <person name="Gaspin C."/>
            <person name="Thorgaard G.H."/>
            <person name="Boussaha M."/>
            <person name="Quillet E."/>
            <person name="Guyomard R."/>
            <person name="Galiana D."/>
            <person name="Bobe J."/>
            <person name="Volff J.N."/>
            <person name="Genet C."/>
            <person name="Wincker P."/>
            <person name="Jaillon O."/>
            <person name="Roest Crollius H."/>
            <person name="Guiguen Y."/>
        </authorList>
    </citation>
    <scope>NUCLEOTIDE SEQUENCE [LARGE SCALE GENOMIC DNA]</scope>
</reference>
<reference evidence="1" key="2">
    <citation type="submission" date="2014-03" db="EMBL/GenBank/DDBJ databases">
        <authorList>
            <person name="Genoscope - CEA"/>
        </authorList>
    </citation>
    <scope>NUCLEOTIDE SEQUENCE</scope>
</reference>
<name>A0A060Z513_ONCMY</name>
<protein>
    <submittedName>
        <fullName evidence="1">Uncharacterized protein</fullName>
    </submittedName>
</protein>
<sequence>MGYYVSPNNLPLLSPPHHLSPLFSFSPQPQGHLIVSHMEPVLCCGYS</sequence>
<feature type="non-terminal residue" evidence="1">
    <location>
        <position position="47"/>
    </location>
</feature>
<dbReference type="EMBL" id="FR942058">
    <property type="protein sequence ID" value="CDQ98967.1"/>
    <property type="molecule type" value="Genomic_DNA"/>
</dbReference>